<dbReference type="CDD" id="cd00553">
    <property type="entry name" value="NAD_synthase"/>
    <property type="match status" value="1"/>
</dbReference>
<dbReference type="InterPro" id="IPR022926">
    <property type="entry name" value="NH(3)-dep_NAD(+)_synth"/>
</dbReference>
<evidence type="ECO:0000256" key="11">
    <source>
        <dbReference type="ARBA" id="ARBA00066987"/>
    </source>
</evidence>
<dbReference type="GO" id="GO:0003952">
    <property type="term" value="F:NAD+ synthase (glutamine-hydrolyzing) activity"/>
    <property type="evidence" value="ECO:0007669"/>
    <property type="project" value="InterPro"/>
</dbReference>
<dbReference type="PATRIC" id="fig|136857.5.peg.2152"/>
<evidence type="ECO:0000256" key="12">
    <source>
        <dbReference type="ARBA" id="ARBA00070926"/>
    </source>
</evidence>
<feature type="binding site" description="in other chain" evidence="13">
    <location>
        <begin position="295"/>
        <end position="296"/>
    </location>
    <ligand>
        <name>deamido-NAD(+)</name>
        <dbReference type="ChEBI" id="CHEBI:58437"/>
        <note>ligand shared between two neighboring subunits</note>
    </ligand>
</feature>
<dbReference type="PANTHER" id="PTHR23090">
    <property type="entry name" value="NH 3 /GLUTAMINE-DEPENDENT NAD + SYNTHETASE"/>
    <property type="match status" value="1"/>
</dbReference>
<evidence type="ECO:0000256" key="6">
    <source>
        <dbReference type="ARBA" id="ARBA00022840"/>
    </source>
</evidence>
<accession>A0A0G3HEI3</accession>
<feature type="binding site" evidence="13">
    <location>
        <position position="215"/>
    </location>
    <ligand>
        <name>deamido-NAD(+)</name>
        <dbReference type="ChEBI" id="CHEBI:58437"/>
        <note>ligand shared between two neighboring subunits</note>
    </ligand>
</feature>
<dbReference type="Proteomes" id="UP000035540">
    <property type="component" value="Chromosome"/>
</dbReference>
<dbReference type="AlphaFoldDB" id="A0A0G3HEI3"/>
<dbReference type="EMBL" id="CP011545">
    <property type="protein sequence ID" value="AKK09587.1"/>
    <property type="molecule type" value="Genomic_DNA"/>
</dbReference>
<dbReference type="STRING" id="136857.CTEST_10845"/>
<feature type="binding site" evidence="13">
    <location>
        <position position="195"/>
    </location>
    <ligand>
        <name>ATP</name>
        <dbReference type="ChEBI" id="CHEBI:30616"/>
    </ligand>
</feature>
<keyword evidence="3 13" id="KW-0436">Ligase</keyword>
<dbReference type="InterPro" id="IPR014729">
    <property type="entry name" value="Rossmann-like_a/b/a_fold"/>
</dbReference>
<dbReference type="GO" id="GO:0005737">
    <property type="term" value="C:cytoplasm"/>
    <property type="evidence" value="ECO:0007669"/>
    <property type="project" value="InterPro"/>
</dbReference>
<comment type="similarity">
    <text evidence="1 13 14">Belongs to the NAD synthetase family.</text>
</comment>
<feature type="binding site" description="in other chain" evidence="13">
    <location>
        <position position="208"/>
    </location>
    <ligand>
        <name>deamido-NAD(+)</name>
        <dbReference type="ChEBI" id="CHEBI:58437"/>
        <note>ligand shared between two neighboring subunits</note>
    </ligand>
</feature>
<evidence type="ECO:0000256" key="4">
    <source>
        <dbReference type="ARBA" id="ARBA00022723"/>
    </source>
</evidence>
<dbReference type="GO" id="GO:0005524">
    <property type="term" value="F:ATP binding"/>
    <property type="evidence" value="ECO:0007669"/>
    <property type="project" value="UniProtKB-UniRule"/>
</dbReference>
<comment type="catalytic activity">
    <reaction evidence="9 13 15">
        <text>deamido-NAD(+) + NH4(+) + ATP = AMP + diphosphate + NAD(+) + H(+)</text>
        <dbReference type="Rhea" id="RHEA:21188"/>
        <dbReference type="ChEBI" id="CHEBI:15378"/>
        <dbReference type="ChEBI" id="CHEBI:28938"/>
        <dbReference type="ChEBI" id="CHEBI:30616"/>
        <dbReference type="ChEBI" id="CHEBI:33019"/>
        <dbReference type="ChEBI" id="CHEBI:57540"/>
        <dbReference type="ChEBI" id="CHEBI:58437"/>
        <dbReference type="ChEBI" id="CHEBI:456215"/>
        <dbReference type="EC" id="6.3.1.5"/>
    </reaction>
</comment>
<dbReference type="GO" id="GO:0009435">
    <property type="term" value="P:NAD+ biosynthetic process"/>
    <property type="evidence" value="ECO:0007669"/>
    <property type="project" value="UniProtKB-UniRule"/>
</dbReference>
<evidence type="ECO:0000256" key="9">
    <source>
        <dbReference type="ARBA" id="ARBA00051206"/>
    </source>
</evidence>
<feature type="binding site" description="in other chain" evidence="13">
    <location>
        <position position="175"/>
    </location>
    <ligand>
        <name>deamido-NAD(+)</name>
        <dbReference type="ChEBI" id="CHEBI:58437"/>
        <note>ligand shared between two neighboring subunits</note>
    </ligand>
</feature>
<reference evidence="18" key="2">
    <citation type="submission" date="2015-05" db="EMBL/GenBank/DDBJ databases">
        <title>Complete genome sequence of Corynebacterium testudinoris DSM 44614, recovered from necrotic lesions in the mouth of a tortoise.</title>
        <authorList>
            <person name="Ruckert C."/>
            <person name="Albersmeier A."/>
            <person name="Winkler A."/>
            <person name="Tauch A."/>
        </authorList>
    </citation>
    <scope>NUCLEOTIDE SEQUENCE [LARGE SCALE GENOMIC DNA]</scope>
    <source>
        <strain evidence="18">DSM 44614</strain>
    </source>
</reference>
<feature type="domain" description="NAD/GMP synthase" evidence="16">
    <location>
        <begin position="59"/>
        <end position="300"/>
    </location>
</feature>
<evidence type="ECO:0000256" key="14">
    <source>
        <dbReference type="RuleBase" id="RU003811"/>
    </source>
</evidence>
<evidence type="ECO:0000259" key="16">
    <source>
        <dbReference type="Pfam" id="PF02540"/>
    </source>
</evidence>
<organism evidence="17 18">
    <name type="scientific">Corynebacterium testudinoris</name>
    <dbReference type="NCBI Taxonomy" id="136857"/>
    <lineage>
        <taxon>Bacteria</taxon>
        <taxon>Bacillati</taxon>
        <taxon>Actinomycetota</taxon>
        <taxon>Actinomycetes</taxon>
        <taxon>Mycobacteriales</taxon>
        <taxon>Corynebacteriaceae</taxon>
        <taxon>Corynebacterium</taxon>
    </lineage>
</organism>
<comment type="function">
    <text evidence="10 13">Catalyzes the ATP-dependent amidation of deamido-NAD to form NAD. Uses ammonia as a nitrogen source.</text>
</comment>
<comment type="subunit">
    <text evidence="2 13">Homodimer.</text>
</comment>
<dbReference type="PANTHER" id="PTHR23090:SF7">
    <property type="entry name" value="NH(3)-DEPENDENT NAD(+) SYNTHETASE"/>
    <property type="match status" value="1"/>
</dbReference>
<dbReference type="FunFam" id="3.40.50.620:FF:000015">
    <property type="entry name" value="NH(3)-dependent NAD(+) synthetase"/>
    <property type="match status" value="1"/>
</dbReference>
<feature type="binding site" evidence="13">
    <location>
        <begin position="81"/>
        <end position="88"/>
    </location>
    <ligand>
        <name>ATP</name>
        <dbReference type="ChEBI" id="CHEBI:30616"/>
    </ligand>
</feature>
<evidence type="ECO:0000256" key="1">
    <source>
        <dbReference type="ARBA" id="ARBA00005859"/>
    </source>
</evidence>
<name>A0A0G3HEI3_9CORY</name>
<dbReference type="InterPro" id="IPR022310">
    <property type="entry name" value="NAD/GMP_synthase"/>
</dbReference>
<evidence type="ECO:0000256" key="3">
    <source>
        <dbReference type="ARBA" id="ARBA00022598"/>
    </source>
</evidence>
<keyword evidence="5 13" id="KW-0547">Nucleotide-binding</keyword>
<evidence type="ECO:0000313" key="18">
    <source>
        <dbReference type="Proteomes" id="UP000035540"/>
    </source>
</evidence>
<feature type="binding site" evidence="13">
    <location>
        <position position="224"/>
    </location>
    <ligand>
        <name>ATP</name>
        <dbReference type="ChEBI" id="CHEBI:30616"/>
    </ligand>
</feature>
<evidence type="ECO:0000256" key="8">
    <source>
        <dbReference type="ARBA" id="ARBA00023027"/>
    </source>
</evidence>
<evidence type="ECO:0000256" key="15">
    <source>
        <dbReference type="RuleBase" id="RU003812"/>
    </source>
</evidence>
<dbReference type="GO" id="GO:0008795">
    <property type="term" value="F:NAD+ synthase activity"/>
    <property type="evidence" value="ECO:0007669"/>
    <property type="project" value="UniProtKB-UniRule"/>
</dbReference>
<dbReference type="InterPro" id="IPR003694">
    <property type="entry name" value="NAD_synthase"/>
</dbReference>
<evidence type="ECO:0000313" key="17">
    <source>
        <dbReference type="EMBL" id="AKK09587.1"/>
    </source>
</evidence>
<keyword evidence="8 13" id="KW-0520">NAD</keyword>
<gene>
    <name evidence="13 17" type="primary">nadE</name>
    <name evidence="17" type="ORF">CTEST_10845</name>
</gene>
<feature type="binding site" evidence="13">
    <location>
        <position position="200"/>
    </location>
    <ligand>
        <name>Mg(2+)</name>
        <dbReference type="ChEBI" id="CHEBI:18420"/>
    </ligand>
</feature>
<dbReference type="UniPathway" id="UPA00253">
    <property type="reaction ID" value="UER00333"/>
</dbReference>
<feature type="binding site" evidence="13">
    <location>
        <position position="246"/>
    </location>
    <ligand>
        <name>ATP</name>
        <dbReference type="ChEBI" id="CHEBI:30616"/>
    </ligand>
</feature>
<sequence length="309" mass="33375">MLPDACLIHQNNCPSCSWAAIRATVAASIGSMSQAPESLQHSIISALHALPIIDAAAEIDARVAFLVDYLKASGAKGFVLGISGGQDSTLAGRLAQLAVTDLREQGRDAEFWAVRLPHGTQADEDDAQEALRFINPDHSVTVNIAEATAAMDRAVAASIGLSNLGDFNKGNVKARQRMIAQYAIAGEKNLLVIGTDHAAENVTGFFTKFGDGAADLLPLAGLNKRQGAALLRELGAPESTWRKVPTADLEEDRPALPDEHALGVTYEHIDDYLEGRKVPDDARRRIEHLWTVGNHKRHTPPEPTSTWWR</sequence>
<dbReference type="KEGG" id="cted:CTEST_10845"/>
<dbReference type="EC" id="6.3.1.5" evidence="11 13"/>
<evidence type="ECO:0000256" key="13">
    <source>
        <dbReference type="HAMAP-Rule" id="MF_00193"/>
    </source>
</evidence>
<evidence type="ECO:0000256" key="10">
    <source>
        <dbReference type="ARBA" id="ARBA00055966"/>
    </source>
</evidence>
<evidence type="ECO:0000256" key="5">
    <source>
        <dbReference type="ARBA" id="ARBA00022741"/>
    </source>
</evidence>
<keyword evidence="4 13" id="KW-0479">Metal-binding</keyword>
<keyword evidence="6 13" id="KW-0067">ATP-binding</keyword>
<reference evidence="17 18" key="1">
    <citation type="journal article" date="2015" name="Genome Announc.">
        <title>Complete Genome Sequence of the Type Strain Corynebacterium testudinoris DSM 44614, Recovered from Necrotic Lesions in the Mouth of a Tortoise.</title>
        <authorList>
            <person name="Ruckert C."/>
            <person name="Kriete M."/>
            <person name="Jaenicke S."/>
            <person name="Winkler A."/>
            <person name="Tauch A."/>
        </authorList>
    </citation>
    <scope>NUCLEOTIDE SEQUENCE [LARGE SCALE GENOMIC DNA]</scope>
    <source>
        <strain evidence="17 18">DSM 44614</strain>
    </source>
</reference>
<dbReference type="GO" id="GO:0004359">
    <property type="term" value="F:glutaminase activity"/>
    <property type="evidence" value="ECO:0007669"/>
    <property type="project" value="InterPro"/>
</dbReference>
<dbReference type="Pfam" id="PF02540">
    <property type="entry name" value="NAD_synthase"/>
    <property type="match status" value="1"/>
</dbReference>
<dbReference type="HAMAP" id="MF_00193">
    <property type="entry name" value="NadE_ammonia_dep"/>
    <property type="match status" value="1"/>
</dbReference>
<comment type="pathway">
    <text evidence="13">Cofactor biosynthesis; NAD(+) biosynthesis; NAD(+) from deamido-NAD(+) (ammonia route): step 1/1.</text>
</comment>
<protein>
    <recommendedName>
        <fullName evidence="12 13">NH(3)-dependent NAD(+) synthetase</fullName>
        <ecNumber evidence="11 13">6.3.1.5</ecNumber>
    </recommendedName>
</protein>
<keyword evidence="18" id="KW-1185">Reference proteome</keyword>
<proteinExistence type="inferred from homology"/>
<feature type="binding site" evidence="13">
    <location>
        <position position="87"/>
    </location>
    <ligand>
        <name>Mg(2+)</name>
        <dbReference type="ChEBI" id="CHEBI:18420"/>
    </ligand>
</feature>
<dbReference type="Gene3D" id="3.40.50.620">
    <property type="entry name" value="HUPs"/>
    <property type="match status" value="1"/>
</dbReference>
<dbReference type="GO" id="GO:0046872">
    <property type="term" value="F:metal ion binding"/>
    <property type="evidence" value="ECO:0007669"/>
    <property type="project" value="UniProtKB-KW"/>
</dbReference>
<dbReference type="NCBIfam" id="TIGR00552">
    <property type="entry name" value="nadE"/>
    <property type="match status" value="1"/>
</dbReference>
<keyword evidence="7 13" id="KW-0460">Magnesium</keyword>
<evidence type="ECO:0000256" key="2">
    <source>
        <dbReference type="ARBA" id="ARBA00011738"/>
    </source>
</evidence>
<dbReference type="NCBIfam" id="NF001979">
    <property type="entry name" value="PRK00768.1"/>
    <property type="match status" value="1"/>
</dbReference>
<evidence type="ECO:0000256" key="7">
    <source>
        <dbReference type="ARBA" id="ARBA00022842"/>
    </source>
</evidence>
<dbReference type="SUPFAM" id="SSF52402">
    <property type="entry name" value="Adenine nucleotide alpha hydrolases-like"/>
    <property type="match status" value="1"/>
</dbReference>